<organism evidence="5 6">
    <name type="scientific">Thamnidium elegans</name>
    <dbReference type="NCBI Taxonomy" id="101142"/>
    <lineage>
        <taxon>Eukaryota</taxon>
        <taxon>Fungi</taxon>
        <taxon>Fungi incertae sedis</taxon>
        <taxon>Mucoromycota</taxon>
        <taxon>Mucoromycotina</taxon>
        <taxon>Mucoromycetes</taxon>
        <taxon>Mucorales</taxon>
        <taxon>Mucorineae</taxon>
        <taxon>Mucoraceae</taxon>
        <taxon>Thamnidium</taxon>
    </lineage>
</organism>
<evidence type="ECO:0000313" key="6">
    <source>
        <dbReference type="Proteomes" id="UP000613177"/>
    </source>
</evidence>
<evidence type="ECO:0000256" key="3">
    <source>
        <dbReference type="ARBA" id="ARBA00022801"/>
    </source>
</evidence>
<evidence type="ECO:0000256" key="2">
    <source>
        <dbReference type="ARBA" id="ARBA00011915"/>
    </source>
</evidence>
<dbReference type="GO" id="GO:0003860">
    <property type="term" value="F:3-hydroxyisobutyryl-CoA hydrolase activity"/>
    <property type="evidence" value="ECO:0007669"/>
    <property type="project" value="UniProtKB-EC"/>
</dbReference>
<dbReference type="CDD" id="cd06558">
    <property type="entry name" value="crotonase-like"/>
    <property type="match status" value="1"/>
</dbReference>
<dbReference type="Pfam" id="PF16113">
    <property type="entry name" value="ECH_2"/>
    <property type="match status" value="1"/>
</dbReference>
<dbReference type="GO" id="GO:0005739">
    <property type="term" value="C:mitochondrion"/>
    <property type="evidence" value="ECO:0007669"/>
    <property type="project" value="TreeGrafter"/>
</dbReference>
<dbReference type="InterPro" id="IPR032259">
    <property type="entry name" value="HIBYL-CoA-H"/>
</dbReference>
<evidence type="ECO:0000313" key="5">
    <source>
        <dbReference type="EMBL" id="KAG2235176.1"/>
    </source>
</evidence>
<dbReference type="PANTHER" id="PTHR43176">
    <property type="entry name" value="3-HYDROXYISOBUTYRYL-COA HYDROLASE-RELATED"/>
    <property type="match status" value="1"/>
</dbReference>
<dbReference type="PANTHER" id="PTHR43176:SF3">
    <property type="entry name" value="3-HYDROXYISOBUTYRYL-COA HYDROLASE, MITOCHONDRIAL"/>
    <property type="match status" value="1"/>
</dbReference>
<feature type="domain" description="Enoyl-CoA hydratase/isomerase" evidence="4">
    <location>
        <begin position="1"/>
        <end position="302"/>
    </location>
</feature>
<name>A0A8H7VUN5_9FUNG</name>
<comment type="catalytic activity">
    <reaction evidence="1">
        <text>3-hydroxy-2-methylpropanoyl-CoA + H2O = 3-hydroxy-2-methylpropanoate + CoA + H(+)</text>
        <dbReference type="Rhea" id="RHEA:20888"/>
        <dbReference type="ChEBI" id="CHEBI:11805"/>
        <dbReference type="ChEBI" id="CHEBI:15377"/>
        <dbReference type="ChEBI" id="CHEBI:15378"/>
        <dbReference type="ChEBI" id="CHEBI:57287"/>
        <dbReference type="ChEBI" id="CHEBI:57340"/>
        <dbReference type="EC" id="3.1.2.4"/>
    </reaction>
</comment>
<reference evidence="5" key="1">
    <citation type="submission" date="2021-01" db="EMBL/GenBank/DDBJ databases">
        <title>Metabolic potential, ecology and presence of endohyphal bacteria is reflected in genomic diversity of Mucoromycotina.</title>
        <authorList>
            <person name="Muszewska A."/>
            <person name="Okrasinska A."/>
            <person name="Steczkiewicz K."/>
            <person name="Drgas O."/>
            <person name="Orlowska M."/>
            <person name="Perlinska-Lenart U."/>
            <person name="Aleksandrzak-Piekarczyk T."/>
            <person name="Szatraj K."/>
            <person name="Zielenkiewicz U."/>
            <person name="Pilsyk S."/>
            <person name="Malc E."/>
            <person name="Mieczkowski P."/>
            <person name="Kruszewska J.S."/>
            <person name="Biernat P."/>
            <person name="Pawlowska J."/>
        </authorList>
    </citation>
    <scope>NUCLEOTIDE SEQUENCE</scope>
    <source>
        <strain evidence="5">WA0000018081</strain>
    </source>
</reference>
<dbReference type="InterPro" id="IPR045004">
    <property type="entry name" value="ECH_dom"/>
</dbReference>
<dbReference type="SUPFAM" id="SSF52096">
    <property type="entry name" value="ClpP/crotonase"/>
    <property type="match status" value="1"/>
</dbReference>
<dbReference type="EMBL" id="JAEPRE010000037">
    <property type="protein sequence ID" value="KAG2235176.1"/>
    <property type="molecule type" value="Genomic_DNA"/>
</dbReference>
<comment type="caution">
    <text evidence="5">The sequence shown here is derived from an EMBL/GenBank/DDBJ whole genome shotgun (WGS) entry which is preliminary data.</text>
</comment>
<evidence type="ECO:0000259" key="4">
    <source>
        <dbReference type="Pfam" id="PF16113"/>
    </source>
</evidence>
<accession>A0A8H7VUN5</accession>
<dbReference type="GO" id="GO:0006574">
    <property type="term" value="P:L-valine catabolic process"/>
    <property type="evidence" value="ECO:0007669"/>
    <property type="project" value="TreeGrafter"/>
</dbReference>
<dbReference type="AlphaFoldDB" id="A0A8H7VUN5"/>
<protein>
    <recommendedName>
        <fullName evidence="2">3-hydroxyisobutyryl-CoA hydrolase</fullName>
        <ecNumber evidence="2">3.1.2.4</ecNumber>
    </recommendedName>
</protein>
<dbReference type="Proteomes" id="UP000613177">
    <property type="component" value="Unassembled WGS sequence"/>
</dbReference>
<sequence>PRRLNSIDIEMIDTMLSNLMAWEISDEAKIILLKGAGRAFCAGGNVKDLINKATDPNRHNELDRQVYTHYDLLHFMATIKTPYIAIMDGVTMGSGCGLSGFAHFKIATENTQYAMPENPIGLFCDAGASFFLSRLDGHLGAYLSATSRTIKGEDVFLEALEARLCKLRQPTHDIINREIQQFSVKPDHAAVTYTLHGKNREIIDACFKHERMEDVLKALKEDGTKFSQDTIESILQSSPTSVKITHELIRRGASLSFKDCLDLEYGLWETVPFAHDFSEGVSARVINKTLPKWNPNKFEDIDLDRDIRAGHFSIKKKLHFTNSQDFYEHPHKKYVLPTEKKILDMKSLHCLKGVQDTTAWFGSSKFGVKQKVRDVFERNKISYV</sequence>
<proteinExistence type="predicted"/>
<dbReference type="InterPro" id="IPR029045">
    <property type="entry name" value="ClpP/crotonase-like_dom_sf"/>
</dbReference>
<feature type="non-terminal residue" evidence="5">
    <location>
        <position position="1"/>
    </location>
</feature>
<dbReference type="EC" id="3.1.2.4" evidence="2"/>
<keyword evidence="3" id="KW-0378">Hydrolase</keyword>
<dbReference type="Gene3D" id="3.90.226.10">
    <property type="entry name" value="2-enoyl-CoA Hydratase, Chain A, domain 1"/>
    <property type="match status" value="1"/>
</dbReference>
<evidence type="ECO:0000256" key="1">
    <source>
        <dbReference type="ARBA" id="ARBA00001709"/>
    </source>
</evidence>
<keyword evidence="6" id="KW-1185">Reference proteome</keyword>
<gene>
    <name evidence="5" type="ORF">INT48_003520</name>
</gene>